<accession>A0ABR4INW1</accession>
<dbReference type="EMBL" id="JBFXLS010000016">
    <property type="protein sequence ID" value="KAL2829463.1"/>
    <property type="molecule type" value="Genomic_DNA"/>
</dbReference>
<keyword evidence="2" id="KW-1185">Reference proteome</keyword>
<reference evidence="1 2" key="1">
    <citation type="submission" date="2024-07" db="EMBL/GenBank/DDBJ databases">
        <title>Section-level genome sequencing and comparative genomics of Aspergillus sections Usti and Cavernicolus.</title>
        <authorList>
            <consortium name="Lawrence Berkeley National Laboratory"/>
            <person name="Nybo J.L."/>
            <person name="Vesth T.C."/>
            <person name="Theobald S."/>
            <person name="Frisvad J.C."/>
            <person name="Larsen T.O."/>
            <person name="Kjaerboelling I."/>
            <person name="Rothschild-Mancinelli K."/>
            <person name="Lyhne E.K."/>
            <person name="Kogle M.E."/>
            <person name="Barry K."/>
            <person name="Clum A."/>
            <person name="Na H."/>
            <person name="Ledsgaard L."/>
            <person name="Lin J."/>
            <person name="Lipzen A."/>
            <person name="Kuo A."/>
            <person name="Riley R."/>
            <person name="Mondo S."/>
            <person name="LaButti K."/>
            <person name="Haridas S."/>
            <person name="Pangalinan J."/>
            <person name="Salamov A.A."/>
            <person name="Simmons B.A."/>
            <person name="Magnuson J.K."/>
            <person name="Chen J."/>
            <person name="Drula E."/>
            <person name="Henrissat B."/>
            <person name="Wiebenga A."/>
            <person name="Lubbers R.J."/>
            <person name="Gomes A.C."/>
            <person name="Makela M.R."/>
            <person name="Stajich J."/>
            <person name="Grigoriev I.V."/>
            <person name="Mortensen U.H."/>
            <person name="De vries R.P."/>
            <person name="Baker S.E."/>
            <person name="Andersen M.R."/>
        </authorList>
    </citation>
    <scope>NUCLEOTIDE SEQUENCE [LARGE SCALE GENOMIC DNA]</scope>
    <source>
        <strain evidence="1 2">CBS 600.67</strain>
    </source>
</reference>
<evidence type="ECO:0000313" key="2">
    <source>
        <dbReference type="Proteomes" id="UP001610335"/>
    </source>
</evidence>
<proteinExistence type="predicted"/>
<name>A0ABR4INW1_9EURO</name>
<gene>
    <name evidence="1" type="ORF">BDW59DRAFT_35962</name>
</gene>
<comment type="caution">
    <text evidence="1">The sequence shown here is derived from an EMBL/GenBank/DDBJ whole genome shotgun (WGS) entry which is preliminary data.</text>
</comment>
<sequence>MALVTSEWMSTLVISLPSTVHSLKIVRMGIYTSSTLCELCSSIQVVLPRLKRLRLLMPWMCMGILSSVADTSKRLLSG</sequence>
<dbReference type="Proteomes" id="UP001610335">
    <property type="component" value="Unassembled WGS sequence"/>
</dbReference>
<protein>
    <submittedName>
        <fullName evidence="1">Uncharacterized protein</fullName>
    </submittedName>
</protein>
<organism evidence="1 2">
    <name type="scientific">Aspergillus cavernicola</name>
    <dbReference type="NCBI Taxonomy" id="176166"/>
    <lineage>
        <taxon>Eukaryota</taxon>
        <taxon>Fungi</taxon>
        <taxon>Dikarya</taxon>
        <taxon>Ascomycota</taxon>
        <taxon>Pezizomycotina</taxon>
        <taxon>Eurotiomycetes</taxon>
        <taxon>Eurotiomycetidae</taxon>
        <taxon>Eurotiales</taxon>
        <taxon>Aspergillaceae</taxon>
        <taxon>Aspergillus</taxon>
        <taxon>Aspergillus subgen. Nidulantes</taxon>
    </lineage>
</organism>
<evidence type="ECO:0000313" key="1">
    <source>
        <dbReference type="EMBL" id="KAL2829463.1"/>
    </source>
</evidence>